<dbReference type="SFLD" id="SFLDS00029">
    <property type="entry name" value="Radical_SAM"/>
    <property type="match status" value="1"/>
</dbReference>
<dbReference type="SFLD" id="SFLDF00562">
    <property type="entry name" value="HemN-like__clustered_with_heat"/>
    <property type="match status" value="1"/>
</dbReference>
<dbReference type="InterPro" id="IPR023404">
    <property type="entry name" value="rSAM_horseshoe"/>
</dbReference>
<dbReference type="InterPro" id="IPR004559">
    <property type="entry name" value="HemW-like"/>
</dbReference>
<keyword evidence="4" id="KW-0560">Oxidoreductase</keyword>
<evidence type="ECO:0000313" key="4">
    <source>
        <dbReference type="EMBL" id="MDR6237211.1"/>
    </source>
</evidence>
<protein>
    <recommendedName>
        <fullName evidence="2">Heme chaperone HemW</fullName>
    </recommendedName>
</protein>
<dbReference type="Gene3D" id="3.80.30.20">
    <property type="entry name" value="tm_1862 like domain"/>
    <property type="match status" value="1"/>
</dbReference>
<comment type="function">
    <text evidence="2">Probably acts as a heme chaperone, transferring heme to an unknown acceptor. Binds one molecule of heme per monomer, possibly covalently. Binds 1 [4Fe-4S] cluster. The cluster is coordinated with 3 cysteines and an exchangeable S-adenosyl-L-methionine.</text>
</comment>
<keyword evidence="2" id="KW-0349">Heme</keyword>
<dbReference type="EMBL" id="JAVDQD010000001">
    <property type="protein sequence ID" value="MDR6237211.1"/>
    <property type="molecule type" value="Genomic_DNA"/>
</dbReference>
<dbReference type="SMART" id="SM00729">
    <property type="entry name" value="Elp3"/>
    <property type="match status" value="1"/>
</dbReference>
<dbReference type="RefSeq" id="WP_309936657.1">
    <property type="nucleotide sequence ID" value="NZ_AP025305.1"/>
</dbReference>
<accession>A0AAE3XK14</accession>
<feature type="domain" description="Radical SAM core" evidence="3">
    <location>
        <begin position="1"/>
        <end position="231"/>
    </location>
</feature>
<evidence type="ECO:0000256" key="1">
    <source>
        <dbReference type="ARBA" id="ARBA00006100"/>
    </source>
</evidence>
<comment type="caution">
    <text evidence="4">The sequence shown here is derived from an EMBL/GenBank/DDBJ whole genome shotgun (WGS) entry which is preliminary data.</text>
</comment>
<keyword evidence="2" id="KW-0963">Cytoplasm</keyword>
<keyword evidence="2" id="KW-0479">Metal-binding</keyword>
<dbReference type="Proteomes" id="UP001185092">
    <property type="component" value="Unassembled WGS sequence"/>
</dbReference>
<keyword evidence="2" id="KW-0004">4Fe-4S</keyword>
<dbReference type="GO" id="GO:0051539">
    <property type="term" value="F:4 iron, 4 sulfur cluster binding"/>
    <property type="evidence" value="ECO:0007669"/>
    <property type="project" value="UniProtKB-UniRule"/>
</dbReference>
<dbReference type="GO" id="GO:0046872">
    <property type="term" value="F:metal ion binding"/>
    <property type="evidence" value="ECO:0007669"/>
    <property type="project" value="UniProtKB-UniRule"/>
</dbReference>
<keyword evidence="2" id="KW-0411">Iron-sulfur</keyword>
<dbReference type="InterPro" id="IPR034505">
    <property type="entry name" value="Coproporphyrinogen-III_oxidase"/>
</dbReference>
<comment type="subcellular location">
    <subcellularLocation>
        <location evidence="2">Cytoplasm</location>
    </subcellularLocation>
</comment>
<dbReference type="Pfam" id="PF04055">
    <property type="entry name" value="Radical_SAM"/>
    <property type="match status" value="1"/>
</dbReference>
<dbReference type="InterPro" id="IPR007197">
    <property type="entry name" value="rSAM"/>
</dbReference>
<dbReference type="PANTHER" id="PTHR13932">
    <property type="entry name" value="COPROPORPHYRINIGEN III OXIDASE"/>
    <property type="match status" value="1"/>
</dbReference>
<comment type="similarity">
    <text evidence="1">Belongs to the anaerobic coproporphyrinogen-III oxidase family. HemW subfamily.</text>
</comment>
<organism evidence="4 5">
    <name type="scientific">Aureibacter tunicatorum</name>
    <dbReference type="NCBI Taxonomy" id="866807"/>
    <lineage>
        <taxon>Bacteria</taxon>
        <taxon>Pseudomonadati</taxon>
        <taxon>Bacteroidota</taxon>
        <taxon>Cytophagia</taxon>
        <taxon>Cytophagales</taxon>
        <taxon>Persicobacteraceae</taxon>
        <taxon>Aureibacter</taxon>
    </lineage>
</organism>
<gene>
    <name evidence="4" type="ORF">HNQ88_000187</name>
</gene>
<dbReference type="GO" id="GO:0004109">
    <property type="term" value="F:coproporphyrinogen oxidase activity"/>
    <property type="evidence" value="ECO:0007669"/>
    <property type="project" value="InterPro"/>
</dbReference>
<keyword evidence="2" id="KW-0949">S-adenosyl-L-methionine</keyword>
<keyword evidence="2" id="KW-0408">Iron</keyword>
<keyword evidence="2" id="KW-0143">Chaperone</keyword>
<dbReference type="NCBIfam" id="TIGR00539">
    <property type="entry name" value="hemN_rel"/>
    <property type="match status" value="1"/>
</dbReference>
<keyword evidence="5" id="KW-1185">Reference proteome</keyword>
<name>A0AAE3XK14_9BACT</name>
<evidence type="ECO:0000259" key="3">
    <source>
        <dbReference type="PROSITE" id="PS51918"/>
    </source>
</evidence>
<dbReference type="InterPro" id="IPR006638">
    <property type="entry name" value="Elp3/MiaA/NifB-like_rSAM"/>
</dbReference>
<dbReference type="PROSITE" id="PS51918">
    <property type="entry name" value="RADICAL_SAM"/>
    <property type="match status" value="1"/>
</dbReference>
<evidence type="ECO:0000256" key="2">
    <source>
        <dbReference type="RuleBase" id="RU364116"/>
    </source>
</evidence>
<dbReference type="GO" id="GO:0006779">
    <property type="term" value="P:porphyrin-containing compound biosynthetic process"/>
    <property type="evidence" value="ECO:0007669"/>
    <property type="project" value="InterPro"/>
</dbReference>
<dbReference type="SFLD" id="SFLDF00288">
    <property type="entry name" value="HemN-like__clustered_with_nucl"/>
    <property type="match status" value="1"/>
</dbReference>
<dbReference type="InterPro" id="IPR058240">
    <property type="entry name" value="rSAM_sf"/>
</dbReference>
<evidence type="ECO:0000313" key="5">
    <source>
        <dbReference type="Proteomes" id="UP001185092"/>
    </source>
</evidence>
<dbReference type="GO" id="GO:0005737">
    <property type="term" value="C:cytoplasm"/>
    <property type="evidence" value="ECO:0007669"/>
    <property type="project" value="UniProtKB-SubCell"/>
</dbReference>
<reference evidence="4" key="1">
    <citation type="submission" date="2023-07" db="EMBL/GenBank/DDBJ databases">
        <title>Genomic Encyclopedia of Type Strains, Phase IV (KMG-IV): sequencing the most valuable type-strain genomes for metagenomic binning, comparative biology and taxonomic classification.</title>
        <authorList>
            <person name="Goeker M."/>
        </authorList>
    </citation>
    <scope>NUCLEOTIDE SEQUENCE</scope>
    <source>
        <strain evidence="4">DSM 26174</strain>
    </source>
</reference>
<sequence length="372" mass="42571">MAGIYIHIPFCKKACHYCDFHFSTSLKLKEKMVEAIIAETILQKNFLGNEQVETIYFGGGTPSILDVNELESILNKIIEQFSISSKPEITLEANPDDLSISKLKDIKSLGINRLSIGIQSFNDNFLTYLNRSHNSTEAKSVINNAQHVGFENISIDLIYAIPNDDHKIWKEDLSLAMSLNVPHISPYSLTIEEKTVFGNWLKRNKINEVEDNFAAEQFEILQETLFANNYEQYEISNFAREKAYSKHNTNYWRQKKYLGLGPGAHSFNGNSRQFNVLNNPNYINSISKGIIPSTSDDLDLKDQTNEYILTSLRTIWGIDLNFLKNRYQYSIPQKAINQYLNSGHCMQKDNSLMLTKPGRLFADKIACDFFTT</sequence>
<dbReference type="SUPFAM" id="SSF102114">
    <property type="entry name" value="Radical SAM enzymes"/>
    <property type="match status" value="1"/>
</dbReference>
<dbReference type="PANTHER" id="PTHR13932:SF5">
    <property type="entry name" value="RADICAL S-ADENOSYL METHIONINE DOMAIN-CONTAINING PROTEIN 1, MITOCHONDRIAL"/>
    <property type="match status" value="1"/>
</dbReference>
<proteinExistence type="inferred from homology"/>
<dbReference type="SFLD" id="SFLDG01065">
    <property type="entry name" value="anaerobic_coproporphyrinogen-I"/>
    <property type="match status" value="1"/>
</dbReference>
<dbReference type="AlphaFoldDB" id="A0AAE3XK14"/>